<comment type="caution">
    <text evidence="2">The sequence shown here is derived from an EMBL/GenBank/DDBJ whole genome shotgun (WGS) entry which is preliminary data.</text>
</comment>
<keyword evidence="1" id="KW-0472">Membrane</keyword>
<evidence type="ECO:0008006" key="4">
    <source>
        <dbReference type="Google" id="ProtNLM"/>
    </source>
</evidence>
<dbReference type="PROSITE" id="PS51257">
    <property type="entry name" value="PROKAR_LIPOPROTEIN"/>
    <property type="match status" value="1"/>
</dbReference>
<evidence type="ECO:0000313" key="3">
    <source>
        <dbReference type="Proteomes" id="UP000231139"/>
    </source>
</evidence>
<evidence type="ECO:0000256" key="1">
    <source>
        <dbReference type="SAM" id="Phobius"/>
    </source>
</evidence>
<keyword evidence="1" id="KW-0812">Transmembrane</keyword>
<dbReference type="PANTHER" id="PTHR37309:SF1">
    <property type="entry name" value="SLR0284 PROTEIN"/>
    <property type="match status" value="1"/>
</dbReference>
<dbReference type="EMBL" id="PCWK01000016">
    <property type="protein sequence ID" value="PIR02735.1"/>
    <property type="molecule type" value="Genomic_DNA"/>
</dbReference>
<feature type="transmembrane region" description="Helical" evidence="1">
    <location>
        <begin position="34"/>
        <end position="52"/>
    </location>
</feature>
<gene>
    <name evidence="2" type="ORF">COV62_00760</name>
</gene>
<keyword evidence="1" id="KW-1133">Transmembrane helix</keyword>
<dbReference type="InterPro" id="IPR007165">
    <property type="entry name" value="Phage_holin_4_2"/>
</dbReference>
<dbReference type="PANTHER" id="PTHR37309">
    <property type="entry name" value="SLR0284 PROTEIN"/>
    <property type="match status" value="1"/>
</dbReference>
<name>A0A2H0N3Q3_9BACT</name>
<reference evidence="2 3" key="1">
    <citation type="submission" date="2017-09" db="EMBL/GenBank/DDBJ databases">
        <title>Depth-based differentiation of microbial function through sediment-hosted aquifers and enrichment of novel symbionts in the deep terrestrial subsurface.</title>
        <authorList>
            <person name="Probst A.J."/>
            <person name="Ladd B."/>
            <person name="Jarett J.K."/>
            <person name="Geller-Mcgrath D.E."/>
            <person name="Sieber C.M."/>
            <person name="Emerson J.B."/>
            <person name="Anantharaman K."/>
            <person name="Thomas B.C."/>
            <person name="Malmstrom R."/>
            <person name="Stieglmeier M."/>
            <person name="Klingl A."/>
            <person name="Woyke T."/>
            <person name="Ryan C.M."/>
            <person name="Banfield J.F."/>
        </authorList>
    </citation>
    <scope>NUCLEOTIDE SEQUENCE [LARGE SCALE GENOMIC DNA]</scope>
    <source>
        <strain evidence="2">CG11_big_fil_rev_8_21_14_0_20_35_11</strain>
    </source>
</reference>
<dbReference type="AlphaFoldDB" id="A0A2H0N3Q3"/>
<sequence>MKNLVWQILAGILGIGLACHFIEGVNYDGKITTILLVGLALGLLNFFVKPILEKITLPLRVITLNLFSLVIVMGLIWIIDCIFAREQFEIMGIVNLFWTALIVWGIEILFTLGPSQK</sequence>
<feature type="transmembrane region" description="Helical" evidence="1">
    <location>
        <begin position="90"/>
        <end position="112"/>
    </location>
</feature>
<accession>A0A2H0N3Q3</accession>
<evidence type="ECO:0000313" key="2">
    <source>
        <dbReference type="EMBL" id="PIR02735.1"/>
    </source>
</evidence>
<proteinExistence type="predicted"/>
<dbReference type="Proteomes" id="UP000231139">
    <property type="component" value="Unassembled WGS sequence"/>
</dbReference>
<protein>
    <recommendedName>
        <fullName evidence="4">Phage holin family protein</fullName>
    </recommendedName>
</protein>
<organism evidence="2 3">
    <name type="scientific">Candidatus Nealsonbacteria bacterium CG11_big_fil_rev_8_21_14_0_20_35_11</name>
    <dbReference type="NCBI Taxonomy" id="1974713"/>
    <lineage>
        <taxon>Bacteria</taxon>
        <taxon>Candidatus Nealsoniibacteriota</taxon>
    </lineage>
</organism>
<dbReference type="Pfam" id="PF04020">
    <property type="entry name" value="Phage_holin_4_2"/>
    <property type="match status" value="1"/>
</dbReference>
<feature type="transmembrane region" description="Helical" evidence="1">
    <location>
        <begin position="64"/>
        <end position="84"/>
    </location>
</feature>